<feature type="transmembrane region" description="Helical" evidence="5">
    <location>
        <begin position="21"/>
        <end position="42"/>
    </location>
</feature>
<evidence type="ECO:0000256" key="3">
    <source>
        <dbReference type="ARBA" id="ARBA00022968"/>
    </source>
</evidence>
<dbReference type="GO" id="GO:0071555">
    <property type="term" value="P:cell wall organization"/>
    <property type="evidence" value="ECO:0007669"/>
    <property type="project" value="UniProtKB-KW"/>
</dbReference>
<evidence type="ECO:0000256" key="4">
    <source>
        <dbReference type="ARBA" id="ARBA00022989"/>
    </source>
</evidence>
<comment type="caution">
    <text evidence="7">The sequence shown here is derived from an EMBL/GenBank/DDBJ whole genome shotgun (WGS) entry which is preliminary data.</text>
</comment>
<evidence type="ECO:0000256" key="1">
    <source>
        <dbReference type="ARBA" id="ARBA00006068"/>
    </source>
</evidence>
<evidence type="ECO:0000256" key="2">
    <source>
        <dbReference type="ARBA" id="ARBA00022692"/>
    </source>
</evidence>
<dbReference type="Pfam" id="PF03816">
    <property type="entry name" value="LytR_cpsA_psr"/>
    <property type="match status" value="1"/>
</dbReference>
<dbReference type="PANTHER" id="PTHR33392">
    <property type="entry name" value="POLYISOPRENYL-TEICHOIC ACID--PEPTIDOGLYCAN TEICHOIC ACID TRANSFERASE TAGU"/>
    <property type="match status" value="1"/>
</dbReference>
<dbReference type="InterPro" id="IPR004474">
    <property type="entry name" value="LytR_CpsA_psr"/>
</dbReference>
<dbReference type="Gene3D" id="3.40.630.190">
    <property type="entry name" value="LCP protein"/>
    <property type="match status" value="1"/>
</dbReference>
<evidence type="ECO:0000313" key="8">
    <source>
        <dbReference type="Proteomes" id="UP000276770"/>
    </source>
</evidence>
<organism evidence="7 8">
    <name type="scientific">Falsibacillus albus</name>
    <dbReference type="NCBI Taxonomy" id="2478915"/>
    <lineage>
        <taxon>Bacteria</taxon>
        <taxon>Bacillati</taxon>
        <taxon>Bacillota</taxon>
        <taxon>Bacilli</taxon>
        <taxon>Bacillales</taxon>
        <taxon>Bacillaceae</taxon>
        <taxon>Falsibacillus</taxon>
    </lineage>
</organism>
<reference evidence="7 8" key="1">
    <citation type="submission" date="2018-10" db="EMBL/GenBank/DDBJ databases">
        <title>Falsibacillus sp. genome draft.</title>
        <authorList>
            <person name="Shi S."/>
        </authorList>
    </citation>
    <scope>NUCLEOTIDE SEQUENCE [LARGE SCALE GENOMIC DNA]</scope>
    <source>
        <strain evidence="7 8">GY 10110</strain>
    </source>
</reference>
<dbReference type="InterPro" id="IPR050922">
    <property type="entry name" value="LytR/CpsA/Psr_CW_biosynth"/>
</dbReference>
<dbReference type="PANTHER" id="PTHR33392:SF10">
    <property type="entry name" value="POLYISOPRENYL-TEICHOIC ACID--PEPTIDOGLYCAN TEICHOIC ACID TRANSFERASE TAGV"/>
    <property type="match status" value="1"/>
</dbReference>
<accession>A0A3L7JU09</accession>
<evidence type="ECO:0000256" key="5">
    <source>
        <dbReference type="SAM" id="Phobius"/>
    </source>
</evidence>
<dbReference type="EMBL" id="RCVZ01000013">
    <property type="protein sequence ID" value="RLQ93579.1"/>
    <property type="molecule type" value="Genomic_DNA"/>
</dbReference>
<dbReference type="OrthoDB" id="27330at2"/>
<proteinExistence type="inferred from homology"/>
<keyword evidence="8" id="KW-1185">Reference proteome</keyword>
<keyword evidence="4 5" id="KW-1133">Transmembrane helix</keyword>
<evidence type="ECO:0000313" key="7">
    <source>
        <dbReference type="EMBL" id="RLQ93579.1"/>
    </source>
</evidence>
<keyword evidence="2 5" id="KW-0812">Transmembrane</keyword>
<dbReference type="Proteomes" id="UP000276770">
    <property type="component" value="Unassembled WGS sequence"/>
</dbReference>
<keyword evidence="3" id="KW-0735">Signal-anchor</keyword>
<feature type="domain" description="Cell envelope-related transcriptional attenuator" evidence="6">
    <location>
        <begin position="94"/>
        <end position="248"/>
    </location>
</feature>
<evidence type="ECO:0000259" key="6">
    <source>
        <dbReference type="Pfam" id="PF03816"/>
    </source>
</evidence>
<dbReference type="RefSeq" id="WP_121681749.1">
    <property type="nucleotide sequence ID" value="NZ_RCVZ01000013.1"/>
</dbReference>
<dbReference type="AlphaFoldDB" id="A0A3L7JU09"/>
<keyword evidence="5" id="KW-0472">Membrane</keyword>
<sequence>MVDSRHDRKRKQRKKRRWLKRILFILTIIFLAIVGYGVYVYYNAMQAINESQVDLKRQGNKSEFREKAVDTAQDPISILLLGVETYSTNGRDGRADTEILVTMDPKKKKMTMVTIPRDSRVNIEHAGEWTGVHKINSAYTYGSLTHYGEDKLQIETVEKLLNVPIDKFVSVGFDGFRDIVDTLGGVDIDIKKGFWERNIYDNDKKIYFKAGQAHLDGEEALAFVRMRKRAVNVSYSREERQRQFLKAAGGQVLSAGSLFKVGEISDILGKHVDTNLNAKEIYDLEKQFSSMKESSITTLTIDGQNQRIGKTDYFIPEMKSLQDVSDRLRESLGLDPAADFETNADIPE</sequence>
<name>A0A3L7JU09_9BACI</name>
<dbReference type="NCBIfam" id="TIGR00350">
    <property type="entry name" value="lytR_cpsA_psr"/>
    <property type="match status" value="1"/>
</dbReference>
<comment type="similarity">
    <text evidence="1">Belongs to the LytR/CpsA/Psr (LCP) family.</text>
</comment>
<gene>
    <name evidence="7" type="ORF">D9X91_16460</name>
</gene>
<protein>
    <submittedName>
        <fullName evidence="7">LytR family transcriptional regulator</fullName>
    </submittedName>
</protein>